<evidence type="ECO:0000313" key="1">
    <source>
        <dbReference type="EMBL" id="GAY63907.1"/>
    </source>
</evidence>
<comment type="caution">
    <text evidence="1">The sequence shown here is derived from an EMBL/GenBank/DDBJ whole genome shotgun (WGS) entry which is preliminary data.</text>
</comment>
<protein>
    <submittedName>
        <fullName evidence="1">Uncharacterized protein</fullName>
    </submittedName>
</protein>
<keyword evidence="2" id="KW-1185">Reference proteome</keyword>
<dbReference type="EMBL" id="BDQV01000377">
    <property type="protein sequence ID" value="GAY63906.1"/>
    <property type="molecule type" value="Genomic_DNA"/>
</dbReference>
<dbReference type="Proteomes" id="UP000236630">
    <property type="component" value="Unassembled WGS sequence"/>
</dbReference>
<sequence>MQLRRAFCNAVQLTNQIHEDARIGKFPNHSALLMVQRLQLPPSTSFT</sequence>
<evidence type="ECO:0000313" key="2">
    <source>
        <dbReference type="Proteomes" id="UP000236630"/>
    </source>
</evidence>
<feature type="non-terminal residue" evidence="1">
    <location>
        <position position="47"/>
    </location>
</feature>
<organism evidence="1 2">
    <name type="scientific">Citrus unshiu</name>
    <name type="common">Satsuma mandarin</name>
    <name type="synonym">Citrus nobilis var. unshiu</name>
    <dbReference type="NCBI Taxonomy" id="55188"/>
    <lineage>
        <taxon>Eukaryota</taxon>
        <taxon>Viridiplantae</taxon>
        <taxon>Streptophyta</taxon>
        <taxon>Embryophyta</taxon>
        <taxon>Tracheophyta</taxon>
        <taxon>Spermatophyta</taxon>
        <taxon>Magnoliopsida</taxon>
        <taxon>eudicotyledons</taxon>
        <taxon>Gunneridae</taxon>
        <taxon>Pentapetalae</taxon>
        <taxon>rosids</taxon>
        <taxon>malvids</taxon>
        <taxon>Sapindales</taxon>
        <taxon>Rutaceae</taxon>
        <taxon>Aurantioideae</taxon>
        <taxon>Citrus</taxon>
    </lineage>
</organism>
<reference evidence="1 2" key="1">
    <citation type="journal article" date="2017" name="Front. Genet.">
        <title>Draft sequencing of the heterozygous diploid genome of Satsuma (Citrus unshiu Marc.) using a hybrid assembly approach.</title>
        <authorList>
            <person name="Shimizu T."/>
            <person name="Tanizawa Y."/>
            <person name="Mochizuki T."/>
            <person name="Nagasaki H."/>
            <person name="Yoshioka T."/>
            <person name="Toyoda A."/>
            <person name="Fujiyama A."/>
            <person name="Kaminuma E."/>
            <person name="Nakamura Y."/>
        </authorList>
    </citation>
    <scope>NUCLEOTIDE SEQUENCE [LARGE SCALE GENOMIC DNA]</scope>
    <source>
        <strain evidence="2">cv. Miyagawa wase</strain>
    </source>
</reference>
<proteinExistence type="predicted"/>
<accession>A0A2H5QH02</accession>
<name>A0A2H5QH02_CITUN</name>
<dbReference type="AlphaFoldDB" id="A0A2H5QH02"/>
<dbReference type="EMBL" id="BDQV01000377">
    <property type="protein sequence ID" value="GAY63907.1"/>
    <property type="molecule type" value="Genomic_DNA"/>
</dbReference>
<gene>
    <name evidence="1" type="ORF">CUMW_229390</name>
</gene>